<evidence type="ECO:0000256" key="1">
    <source>
        <dbReference type="SAM" id="Phobius"/>
    </source>
</evidence>
<keyword evidence="1" id="KW-0812">Transmembrane</keyword>
<keyword evidence="1" id="KW-0472">Membrane</keyword>
<organism evidence="2 3">
    <name type="scientific">Acinetobacter modestus</name>
    <dbReference type="NCBI Taxonomy" id="1776740"/>
    <lineage>
        <taxon>Bacteria</taxon>
        <taxon>Pseudomonadati</taxon>
        <taxon>Pseudomonadota</taxon>
        <taxon>Gammaproteobacteria</taxon>
        <taxon>Moraxellales</taxon>
        <taxon>Moraxellaceae</taxon>
        <taxon>Acinetobacter</taxon>
    </lineage>
</organism>
<dbReference type="STRING" id="1217705.F900_00991"/>
<accession>N9NKN8</accession>
<gene>
    <name evidence="2" type="ORF">F900_00991</name>
</gene>
<dbReference type="HOGENOM" id="CLU_1933469_0_0_6"/>
<feature type="transmembrane region" description="Helical" evidence="1">
    <location>
        <begin position="7"/>
        <end position="27"/>
    </location>
</feature>
<keyword evidence="1" id="KW-1133">Transmembrane helix</keyword>
<protein>
    <submittedName>
        <fullName evidence="2">Uncharacterized protein</fullName>
    </submittedName>
</protein>
<proteinExistence type="predicted"/>
<evidence type="ECO:0000313" key="2">
    <source>
        <dbReference type="EMBL" id="ENX02545.1"/>
    </source>
</evidence>
<evidence type="ECO:0000313" key="3">
    <source>
        <dbReference type="Proteomes" id="UP000013248"/>
    </source>
</evidence>
<dbReference type="RefSeq" id="WP_005215539.1">
    <property type="nucleotide sequence ID" value="NZ_KB850089.1"/>
</dbReference>
<dbReference type="Proteomes" id="UP000013248">
    <property type="component" value="Unassembled WGS sequence"/>
</dbReference>
<sequence>MVASSKIIRWFLSLIILFFLIFIEFFYDEKWLYFDKDLHGKNNNSYESCFIYQDKRHLKNTSYDIIYNKLGKDIYNRQRRLTITESGSKIVIYGHTLGVFRELFAFGGGAVLVFDKKGNCIKLSEYLIEK</sequence>
<reference evidence="2 3" key="1">
    <citation type="submission" date="2013-02" db="EMBL/GenBank/DDBJ databases">
        <title>The Genome Sequence of Acinetobacter sp. ANC 3862.</title>
        <authorList>
            <consortium name="The Broad Institute Genome Sequencing Platform"/>
            <consortium name="The Broad Institute Genome Sequencing Center for Infectious Disease"/>
            <person name="Cerqueira G."/>
            <person name="Feldgarden M."/>
            <person name="Courvalin P."/>
            <person name="Perichon B."/>
            <person name="Grillot-Courvalin C."/>
            <person name="Clermont D."/>
            <person name="Rocha E."/>
            <person name="Yoon E.-J."/>
            <person name="Nemec A."/>
            <person name="Walker B."/>
            <person name="Young S.K."/>
            <person name="Zeng Q."/>
            <person name="Gargeya S."/>
            <person name="Fitzgerald M."/>
            <person name="Haas B."/>
            <person name="Abouelleil A."/>
            <person name="Alvarado L."/>
            <person name="Arachchi H.M."/>
            <person name="Berlin A.M."/>
            <person name="Chapman S.B."/>
            <person name="Dewar J."/>
            <person name="Goldberg J."/>
            <person name="Griggs A."/>
            <person name="Gujja S."/>
            <person name="Hansen M."/>
            <person name="Howarth C."/>
            <person name="Imamovic A."/>
            <person name="Larimer J."/>
            <person name="McCowan C."/>
            <person name="Murphy C."/>
            <person name="Neiman D."/>
            <person name="Pearson M."/>
            <person name="Priest M."/>
            <person name="Roberts A."/>
            <person name="Saif S."/>
            <person name="Shea T."/>
            <person name="Sisk P."/>
            <person name="Sykes S."/>
            <person name="Wortman J."/>
            <person name="Nusbaum C."/>
            <person name="Birren B."/>
        </authorList>
    </citation>
    <scope>NUCLEOTIDE SEQUENCE [LARGE SCALE GENOMIC DNA]</scope>
    <source>
        <strain evidence="2 3">ANC 3862</strain>
    </source>
</reference>
<dbReference type="EMBL" id="APRP01000014">
    <property type="protein sequence ID" value="ENX02545.1"/>
    <property type="molecule type" value="Genomic_DNA"/>
</dbReference>
<name>N9NKN8_9GAMM</name>
<feature type="transmembrane region" description="Helical" evidence="1">
    <location>
        <begin position="90"/>
        <end position="114"/>
    </location>
</feature>
<comment type="caution">
    <text evidence="2">The sequence shown here is derived from an EMBL/GenBank/DDBJ whole genome shotgun (WGS) entry which is preliminary data.</text>
</comment>
<dbReference type="AlphaFoldDB" id="N9NKN8"/>